<reference evidence="2 3" key="1">
    <citation type="submission" date="2020-11" db="EMBL/GenBank/DDBJ databases">
        <authorList>
            <person name="Wallbank WR R."/>
            <person name="Pardo Diaz C."/>
            <person name="Kozak K."/>
            <person name="Martin S."/>
            <person name="Jiggins C."/>
            <person name="Moest M."/>
            <person name="Warren A I."/>
            <person name="Generalovic N T."/>
            <person name="Byers J.R.P. K."/>
            <person name="Montejo-Kovacevich G."/>
            <person name="Yen C E."/>
        </authorList>
    </citation>
    <scope>NUCLEOTIDE SEQUENCE [LARGE SCALE GENOMIC DNA]</scope>
</reference>
<feature type="region of interest" description="Disordered" evidence="1">
    <location>
        <begin position="1"/>
        <end position="48"/>
    </location>
</feature>
<dbReference type="EMBL" id="LR899012">
    <property type="protein sequence ID" value="CAD7088412.1"/>
    <property type="molecule type" value="Genomic_DNA"/>
</dbReference>
<name>A0A7R8YXZ2_HERIL</name>
<evidence type="ECO:0000313" key="3">
    <source>
        <dbReference type="Proteomes" id="UP000594454"/>
    </source>
</evidence>
<dbReference type="AlphaFoldDB" id="A0A7R8YXZ2"/>
<dbReference type="Proteomes" id="UP000594454">
    <property type="component" value="Chromosome 4"/>
</dbReference>
<accession>A0A7R8YXZ2</accession>
<keyword evidence="3" id="KW-1185">Reference proteome</keyword>
<gene>
    <name evidence="2" type="ORF">HERILL_LOCUS11037</name>
</gene>
<evidence type="ECO:0000313" key="2">
    <source>
        <dbReference type="EMBL" id="CAD7088412.1"/>
    </source>
</evidence>
<feature type="compositionally biased region" description="Acidic residues" evidence="1">
    <location>
        <begin position="19"/>
        <end position="38"/>
    </location>
</feature>
<dbReference type="InParanoid" id="A0A7R8YXZ2"/>
<proteinExistence type="predicted"/>
<organism evidence="2 3">
    <name type="scientific">Hermetia illucens</name>
    <name type="common">Black soldier fly</name>
    <dbReference type="NCBI Taxonomy" id="343691"/>
    <lineage>
        <taxon>Eukaryota</taxon>
        <taxon>Metazoa</taxon>
        <taxon>Ecdysozoa</taxon>
        <taxon>Arthropoda</taxon>
        <taxon>Hexapoda</taxon>
        <taxon>Insecta</taxon>
        <taxon>Pterygota</taxon>
        <taxon>Neoptera</taxon>
        <taxon>Endopterygota</taxon>
        <taxon>Diptera</taxon>
        <taxon>Brachycera</taxon>
        <taxon>Stratiomyomorpha</taxon>
        <taxon>Stratiomyidae</taxon>
        <taxon>Hermetiinae</taxon>
        <taxon>Hermetia</taxon>
    </lineage>
</organism>
<sequence length="71" mass="7836">MPPRRKQHDPATNKSFAKEEDDFDDSSGSDFDEDDDPDKIEVPGGGKDLETAVTWIYNAVGRYKSVSAISS</sequence>
<evidence type="ECO:0000256" key="1">
    <source>
        <dbReference type="SAM" id="MobiDB-lite"/>
    </source>
</evidence>
<protein>
    <submittedName>
        <fullName evidence="2">Uncharacterized protein</fullName>
    </submittedName>
</protein>